<name>A0A7J0CFY4_9ACTN</name>
<reference evidence="2 4" key="1">
    <citation type="submission" date="2020-05" db="EMBL/GenBank/DDBJ databases">
        <title>Whole genome shotgun sequence of Streptomyces fulvorobeus NBRC 15897.</title>
        <authorList>
            <person name="Komaki H."/>
            <person name="Tamura T."/>
        </authorList>
    </citation>
    <scope>NUCLEOTIDE SEQUENCE [LARGE SCALE GENOMIC DNA]</scope>
    <source>
        <strain evidence="2 4">NBRC 15897</strain>
    </source>
</reference>
<organism evidence="2 4">
    <name type="scientific">Streptomyces fulvorobeus</name>
    <dbReference type="NCBI Taxonomy" id="284028"/>
    <lineage>
        <taxon>Bacteria</taxon>
        <taxon>Bacillati</taxon>
        <taxon>Actinomycetota</taxon>
        <taxon>Actinomycetes</taxon>
        <taxon>Kitasatosporales</taxon>
        <taxon>Streptomycetaceae</taxon>
        <taxon>Streptomyces</taxon>
    </lineage>
</organism>
<comment type="caution">
    <text evidence="2">The sequence shown here is derived from an EMBL/GenBank/DDBJ whole genome shotgun (WGS) entry which is preliminary data.</text>
</comment>
<accession>A0A7J0CFY4</accession>
<dbReference type="Proteomes" id="UP000498980">
    <property type="component" value="Unassembled WGS sequence"/>
</dbReference>
<evidence type="ECO:0000256" key="1">
    <source>
        <dbReference type="SAM" id="MobiDB-lite"/>
    </source>
</evidence>
<evidence type="ECO:0000313" key="3">
    <source>
        <dbReference type="EMBL" id="NYE44184.1"/>
    </source>
</evidence>
<evidence type="ECO:0000313" key="4">
    <source>
        <dbReference type="Proteomes" id="UP000498980"/>
    </source>
</evidence>
<dbReference type="EMBL" id="JACCCF010000001">
    <property type="protein sequence ID" value="NYE44184.1"/>
    <property type="molecule type" value="Genomic_DNA"/>
</dbReference>
<gene>
    <name evidence="3" type="ORF">HEB29_005195</name>
    <name evidence="2" type="ORF">Sfulv_55050</name>
</gene>
<evidence type="ECO:0000313" key="2">
    <source>
        <dbReference type="EMBL" id="GFN00695.1"/>
    </source>
</evidence>
<keyword evidence="4" id="KW-1185">Reference proteome</keyword>
<reference evidence="3 5" key="2">
    <citation type="submission" date="2020-07" db="EMBL/GenBank/DDBJ databases">
        <title>Sequencing the genomes of 1000 actinobacteria strains.</title>
        <authorList>
            <person name="Klenk H.-P."/>
        </authorList>
    </citation>
    <scope>NUCLEOTIDE SEQUENCE [LARGE SCALE GENOMIC DNA]</scope>
    <source>
        <strain evidence="3 5">DSM 41455</strain>
    </source>
</reference>
<evidence type="ECO:0000313" key="5">
    <source>
        <dbReference type="Proteomes" id="UP000530403"/>
    </source>
</evidence>
<proteinExistence type="predicted"/>
<dbReference type="EMBL" id="BLWC01000001">
    <property type="protein sequence ID" value="GFN00695.1"/>
    <property type="molecule type" value="Genomic_DNA"/>
</dbReference>
<feature type="region of interest" description="Disordered" evidence="1">
    <location>
        <begin position="1"/>
        <end position="34"/>
    </location>
</feature>
<sequence>MARMLGSEGFSGTGCSPRCRRTHTPRPKYDVPAMRAREERSWRREWVPELMEAEYERHLME</sequence>
<dbReference type="Proteomes" id="UP000530403">
    <property type="component" value="Unassembled WGS sequence"/>
</dbReference>
<protein>
    <submittedName>
        <fullName evidence="2">Uncharacterized protein</fullName>
    </submittedName>
</protein>
<dbReference type="AlphaFoldDB" id="A0A7J0CFY4"/>